<evidence type="ECO:0000313" key="2">
    <source>
        <dbReference type="EMBL" id="MFC1421518.1"/>
    </source>
</evidence>
<keyword evidence="3" id="KW-1185">Reference proteome</keyword>
<organism evidence="2 3">
    <name type="scientific">Streptacidiphilus cavernicola</name>
    <dbReference type="NCBI Taxonomy" id="3342716"/>
    <lineage>
        <taxon>Bacteria</taxon>
        <taxon>Bacillati</taxon>
        <taxon>Actinomycetota</taxon>
        <taxon>Actinomycetes</taxon>
        <taxon>Kitasatosporales</taxon>
        <taxon>Streptomycetaceae</taxon>
        <taxon>Streptacidiphilus</taxon>
    </lineage>
</organism>
<evidence type="ECO:0000313" key="3">
    <source>
        <dbReference type="Proteomes" id="UP001592531"/>
    </source>
</evidence>
<protein>
    <recommendedName>
        <fullName evidence="4">Transcriptional regulator</fullName>
    </recommendedName>
</protein>
<comment type="caution">
    <text evidence="2">The sequence shown here is derived from an EMBL/GenBank/DDBJ whole genome shotgun (WGS) entry which is preliminary data.</text>
</comment>
<dbReference type="SUPFAM" id="SSF48452">
    <property type="entry name" value="TPR-like"/>
    <property type="match status" value="1"/>
</dbReference>
<name>A0ABV6W6B7_9ACTN</name>
<dbReference type="EMBL" id="JBHFAB010000043">
    <property type="protein sequence ID" value="MFC1421518.1"/>
    <property type="molecule type" value="Genomic_DNA"/>
</dbReference>
<sequence>MAEPKAPPGLPWRLLVDPEMVTACAARDFTRIFSLVKSRAGIHASRIAHLCELTPSRVGEVLSGQRQITNMNVIERIADGLQIPGHMLGLAARAWEQTKAPTPRRPQIGTAGKVPSPPHSVEQPTSELDDILIIAANTKVTPCTLRSLQTSIEDYWRRDDEHGGEALRPAVIGQLRYVLGVLDDTTDPHYRRVLHGIAAELARLTGWTYFDARQHSTARTYFTRSLRLARAIEDRTFTANVLACLSLQATYQDRATEAITLVRAAQDAARNDGGTPRLMAMLSIREAFGHASAHDRQAAHTAILEAEQHFARIGPADEDPAWVHYFDQTKLTVDTGIALGQLGDADAAEPLIHQALRREPETNLRGKAFHSFWLAKTQLQRRQVEAACDTATEALELALAVDSPRITGHLHEIRPLLTPYHSFRPVLELEERLKEATG</sequence>
<accession>A0ABV6W6B7</accession>
<feature type="region of interest" description="Disordered" evidence="1">
    <location>
        <begin position="99"/>
        <end position="122"/>
    </location>
</feature>
<dbReference type="RefSeq" id="WP_380544890.1">
    <property type="nucleotide sequence ID" value="NZ_JBHFAB010000043.1"/>
</dbReference>
<reference evidence="2 3" key="1">
    <citation type="submission" date="2024-09" db="EMBL/GenBank/DDBJ databases">
        <authorList>
            <person name="Lee S.D."/>
        </authorList>
    </citation>
    <scope>NUCLEOTIDE SEQUENCE [LARGE SCALE GENOMIC DNA]</scope>
    <source>
        <strain evidence="2 3">N8-3</strain>
    </source>
</reference>
<gene>
    <name evidence="2" type="ORF">ACEZDE_33475</name>
</gene>
<proteinExistence type="predicted"/>
<evidence type="ECO:0000256" key="1">
    <source>
        <dbReference type="SAM" id="MobiDB-lite"/>
    </source>
</evidence>
<dbReference type="Gene3D" id="1.25.40.10">
    <property type="entry name" value="Tetratricopeptide repeat domain"/>
    <property type="match status" value="1"/>
</dbReference>
<dbReference type="Proteomes" id="UP001592531">
    <property type="component" value="Unassembled WGS sequence"/>
</dbReference>
<evidence type="ECO:0008006" key="4">
    <source>
        <dbReference type="Google" id="ProtNLM"/>
    </source>
</evidence>
<dbReference type="InterPro" id="IPR011990">
    <property type="entry name" value="TPR-like_helical_dom_sf"/>
</dbReference>